<protein>
    <submittedName>
        <fullName evidence="3">Uncharacterized protein</fullName>
    </submittedName>
</protein>
<accession>Q3ILT8</accession>
<dbReference type="Proteomes" id="UP000002698">
    <property type="component" value="Plasmid PL23"/>
</dbReference>
<dbReference type="KEGG" id="nph:NP_3308A"/>
<dbReference type="HOGENOM" id="CLU_3338562_0_0_2"/>
<dbReference type="EMBL" id="CR936259">
    <property type="protein sequence ID" value="CAI50932.1"/>
    <property type="molecule type" value="Genomic_DNA"/>
</dbReference>
<dbReference type="EnsemblBacteria" id="CAI49745">
    <property type="protein sequence ID" value="CAI49745"/>
    <property type="gene ID" value="NP_3308A"/>
</dbReference>
<dbReference type="AlphaFoldDB" id="Q3ILT8"/>
<evidence type="ECO:0000313" key="3">
    <source>
        <dbReference type="EMBL" id="CAI50932.1"/>
    </source>
</evidence>
<gene>
    <name evidence="2" type="ordered locus">NP_3308A</name>
    <name evidence="3" type="ordered locus">NP_7032A</name>
</gene>
<dbReference type="Proteomes" id="UP000002698">
    <property type="component" value="Chromosome"/>
</dbReference>
<dbReference type="EnsemblBacteria" id="CAI50932">
    <property type="protein sequence ID" value="CAI50932"/>
    <property type="gene ID" value="NP_7032A"/>
</dbReference>
<dbReference type="EMBL" id="CR936257">
    <property type="protein sequence ID" value="CAI49745.1"/>
    <property type="molecule type" value="Genomic_DNA"/>
</dbReference>
<name>Q3ILT8_NATPD</name>
<evidence type="ECO:0000256" key="1">
    <source>
        <dbReference type="SAM" id="MobiDB-lite"/>
    </source>
</evidence>
<sequence length="37" mass="4365">MTDEELQRLRDEAVQEQRGRNAERPLAATRTEIKTHD</sequence>
<dbReference type="KEGG" id="nph:NP_7032A"/>
<evidence type="ECO:0000313" key="2">
    <source>
        <dbReference type="EMBL" id="CAI49745.1"/>
    </source>
</evidence>
<evidence type="ECO:0000313" key="4">
    <source>
        <dbReference type="Proteomes" id="UP000002698"/>
    </source>
</evidence>
<organism evidence="3 4">
    <name type="scientific">Natronomonas pharaonis (strain ATCC 35678 / DSM 2160 / CIP 103997 / JCM 8858 / NBRC 14720 / NCIMB 2260 / Gabara)</name>
    <name type="common">Halobacterium pharaonis</name>
    <dbReference type="NCBI Taxonomy" id="348780"/>
    <lineage>
        <taxon>Archaea</taxon>
        <taxon>Methanobacteriati</taxon>
        <taxon>Methanobacteriota</taxon>
        <taxon>Stenosarchaea group</taxon>
        <taxon>Halobacteria</taxon>
        <taxon>Halobacteriales</taxon>
        <taxon>Natronomonadaceae</taxon>
        <taxon>Natronomonas</taxon>
    </lineage>
</organism>
<reference evidence="3 4" key="1">
    <citation type="journal article" date="2005" name="Genome Res.">
        <title>Living with two extremes: conclusions from the genome sequence of Natronomonas pharaonis.</title>
        <authorList>
            <person name="Falb M."/>
            <person name="Pfeiffer F."/>
            <person name="Palm P."/>
            <person name="Rodewald K."/>
            <person name="Hickmann V."/>
            <person name="Tittor J."/>
            <person name="Oesterhelt D."/>
        </authorList>
    </citation>
    <scope>NUCLEOTIDE SEQUENCE [LARGE SCALE GENOMIC DNA]</scope>
    <source>
        <strain evidence="4">ATCC 35678 / DSM 2160 / CIP 103997 / JCM 8858 / NBRC 14720 / NCIMB 2260 / Gabara</strain>
        <strain evidence="3">Gabara</strain>
        <plasmid evidence="3">PL23</plasmid>
    </source>
</reference>
<feature type="region of interest" description="Disordered" evidence="1">
    <location>
        <begin position="1"/>
        <end position="37"/>
    </location>
</feature>
<proteinExistence type="predicted"/>
<geneLocation type="plasmid" evidence="3 4">
    <name>PL23</name>
</geneLocation>
<feature type="compositionally biased region" description="Basic and acidic residues" evidence="1">
    <location>
        <begin position="1"/>
        <end position="23"/>
    </location>
</feature>
<keyword evidence="4" id="KW-1185">Reference proteome</keyword>
<keyword evidence="3" id="KW-0614">Plasmid</keyword>